<evidence type="ECO:0000256" key="13">
    <source>
        <dbReference type="SAM" id="Phobius"/>
    </source>
</evidence>
<dbReference type="PIRSF" id="PIRSF003097">
    <property type="entry name" value="FtsX"/>
    <property type="match status" value="1"/>
</dbReference>
<comment type="subunit">
    <text evidence="3">Forms a membrane-associated complex with FtsE.</text>
</comment>
<dbReference type="AlphaFoldDB" id="A0A6F8V8V6"/>
<name>A0A6F8V8V6_9PROT</name>
<evidence type="ECO:0000256" key="6">
    <source>
        <dbReference type="ARBA" id="ARBA00022519"/>
    </source>
</evidence>
<keyword evidence="11 12" id="KW-0131">Cell cycle</keyword>
<comment type="subcellular location">
    <subcellularLocation>
        <location evidence="1">Cell inner membrane</location>
        <topology evidence="1">Multi-pass membrane protein</topology>
    </subcellularLocation>
</comment>
<keyword evidence="6 12" id="KW-0997">Cell inner membrane</keyword>
<organism evidence="16 17">
    <name type="scientific">Sulfurimicrobium lacus</name>
    <dbReference type="NCBI Taxonomy" id="2715678"/>
    <lineage>
        <taxon>Bacteria</taxon>
        <taxon>Pseudomonadati</taxon>
        <taxon>Pseudomonadota</taxon>
        <taxon>Betaproteobacteria</taxon>
        <taxon>Nitrosomonadales</taxon>
        <taxon>Sulfuricellaceae</taxon>
        <taxon>Sulfurimicrobium</taxon>
    </lineage>
</organism>
<keyword evidence="10 12" id="KW-0472">Membrane</keyword>
<feature type="domain" description="FtsX extracellular" evidence="15">
    <location>
        <begin position="58"/>
        <end position="148"/>
    </location>
</feature>
<feature type="transmembrane region" description="Helical" evidence="13">
    <location>
        <begin position="218"/>
        <end position="243"/>
    </location>
</feature>
<gene>
    <name evidence="16" type="primary">ftsX</name>
    <name evidence="16" type="ORF">SKTS_03220</name>
</gene>
<dbReference type="Proteomes" id="UP000502260">
    <property type="component" value="Chromosome"/>
</dbReference>
<evidence type="ECO:0000256" key="5">
    <source>
        <dbReference type="ARBA" id="ARBA00022475"/>
    </source>
</evidence>
<dbReference type="KEGG" id="slac:SKTS_03220"/>
<evidence type="ECO:0000259" key="14">
    <source>
        <dbReference type="Pfam" id="PF02687"/>
    </source>
</evidence>
<evidence type="ECO:0000259" key="15">
    <source>
        <dbReference type="Pfam" id="PF18075"/>
    </source>
</evidence>
<dbReference type="Pfam" id="PF18075">
    <property type="entry name" value="FtsX_ECD"/>
    <property type="match status" value="1"/>
</dbReference>
<evidence type="ECO:0000256" key="7">
    <source>
        <dbReference type="ARBA" id="ARBA00022618"/>
    </source>
</evidence>
<evidence type="ECO:0000313" key="17">
    <source>
        <dbReference type="Proteomes" id="UP000502260"/>
    </source>
</evidence>
<evidence type="ECO:0000256" key="3">
    <source>
        <dbReference type="ARBA" id="ARBA00011160"/>
    </source>
</evidence>
<feature type="transmembrane region" description="Helical" evidence="13">
    <location>
        <begin position="170"/>
        <end position="190"/>
    </location>
</feature>
<keyword evidence="17" id="KW-1185">Reference proteome</keyword>
<evidence type="ECO:0000256" key="2">
    <source>
        <dbReference type="ARBA" id="ARBA00007379"/>
    </source>
</evidence>
<dbReference type="PANTHER" id="PTHR47755:SF1">
    <property type="entry name" value="CELL DIVISION PROTEIN FTSX"/>
    <property type="match status" value="1"/>
</dbReference>
<dbReference type="GO" id="GO:0005886">
    <property type="term" value="C:plasma membrane"/>
    <property type="evidence" value="ECO:0007669"/>
    <property type="project" value="UniProtKB-SubCell"/>
</dbReference>
<dbReference type="InterPro" id="IPR047590">
    <property type="entry name" value="FtsX_proteobact-type"/>
</dbReference>
<evidence type="ECO:0000256" key="8">
    <source>
        <dbReference type="ARBA" id="ARBA00022692"/>
    </source>
</evidence>
<dbReference type="InterPro" id="IPR004513">
    <property type="entry name" value="FtsX"/>
</dbReference>
<evidence type="ECO:0000313" key="16">
    <source>
        <dbReference type="EMBL" id="BCB25436.1"/>
    </source>
</evidence>
<dbReference type="NCBIfam" id="TIGR00439">
    <property type="entry name" value="FtsX_Gneg"/>
    <property type="match status" value="1"/>
</dbReference>
<dbReference type="GO" id="GO:0032153">
    <property type="term" value="C:cell division site"/>
    <property type="evidence" value="ECO:0007669"/>
    <property type="project" value="TreeGrafter"/>
</dbReference>
<comment type="function">
    <text evidence="12">Part of the ABC transporter FtsEX involved in cellular division.</text>
</comment>
<keyword evidence="5 12" id="KW-1003">Cell membrane</keyword>
<dbReference type="GO" id="GO:0051301">
    <property type="term" value="P:cell division"/>
    <property type="evidence" value="ECO:0007669"/>
    <property type="project" value="UniProtKB-KW"/>
</dbReference>
<evidence type="ECO:0000256" key="11">
    <source>
        <dbReference type="ARBA" id="ARBA00023306"/>
    </source>
</evidence>
<comment type="similarity">
    <text evidence="2 12">Belongs to the ABC-4 integral membrane protein family. FtsX subfamily.</text>
</comment>
<evidence type="ECO:0000256" key="12">
    <source>
        <dbReference type="PIRNR" id="PIRNR003097"/>
    </source>
</evidence>
<dbReference type="EMBL" id="AP022853">
    <property type="protein sequence ID" value="BCB25436.1"/>
    <property type="molecule type" value="Genomic_DNA"/>
</dbReference>
<proteinExistence type="inferred from homology"/>
<dbReference type="Gene3D" id="3.30.70.3040">
    <property type="match status" value="1"/>
</dbReference>
<evidence type="ECO:0000256" key="9">
    <source>
        <dbReference type="ARBA" id="ARBA00022989"/>
    </source>
</evidence>
<dbReference type="Pfam" id="PF02687">
    <property type="entry name" value="FtsX"/>
    <property type="match status" value="1"/>
</dbReference>
<dbReference type="InterPro" id="IPR003838">
    <property type="entry name" value="ABC3_permease_C"/>
</dbReference>
<evidence type="ECO:0000256" key="1">
    <source>
        <dbReference type="ARBA" id="ARBA00004429"/>
    </source>
</evidence>
<feature type="domain" description="ABC3 transporter permease C-terminal" evidence="14">
    <location>
        <begin position="173"/>
        <end position="292"/>
    </location>
</feature>
<keyword evidence="8 13" id="KW-0812">Transmembrane</keyword>
<dbReference type="InterPro" id="IPR040690">
    <property type="entry name" value="FtsX_ECD"/>
</dbReference>
<evidence type="ECO:0000256" key="4">
    <source>
        <dbReference type="ARBA" id="ARBA00021907"/>
    </source>
</evidence>
<feature type="transmembrane region" description="Helical" evidence="13">
    <location>
        <begin position="263"/>
        <end position="288"/>
    </location>
</feature>
<accession>A0A6F8V8V6</accession>
<feature type="transmembrane region" description="Helical" evidence="13">
    <location>
        <begin position="20"/>
        <end position="43"/>
    </location>
</feature>
<dbReference type="PANTHER" id="PTHR47755">
    <property type="entry name" value="CELL DIVISION PROTEIN FTSX"/>
    <property type="match status" value="1"/>
</dbReference>
<keyword evidence="9 13" id="KW-1133">Transmembrane helix</keyword>
<reference evidence="17" key="1">
    <citation type="submission" date="2020-03" db="EMBL/GenBank/DDBJ databases">
        <title>Complete genome sequence of sulfur-oxidizing bacterium skT11.</title>
        <authorList>
            <person name="Kanda M."/>
            <person name="Kojima H."/>
            <person name="Fukui M."/>
        </authorList>
    </citation>
    <scope>NUCLEOTIDE SEQUENCE [LARGE SCALE GENOMIC DNA]</scope>
    <source>
        <strain evidence="17">skT11</strain>
    </source>
</reference>
<dbReference type="RefSeq" id="WP_173059388.1">
    <property type="nucleotide sequence ID" value="NZ_AP022853.1"/>
</dbReference>
<protein>
    <recommendedName>
        <fullName evidence="4 12">Cell division protein FtsX</fullName>
    </recommendedName>
</protein>
<keyword evidence="7 12" id="KW-0132">Cell division</keyword>
<evidence type="ECO:0000256" key="10">
    <source>
        <dbReference type="ARBA" id="ARBA00023136"/>
    </source>
</evidence>
<sequence>MRRHWRTFSTVLRRFAATPLATLLTLSVIGIALSLPAGLYLLLSNLNHVAGNLDAEPQISLFLKRDAGKDVIRQIDARLKKHPGVKNHLFVGRDQALKDLSASSGLGDVTAGLTHNPLPDAYVVNAVENDPAMLEKLRAEAAGWSGVETAELDSSWARRLDALLGLGRQITLIVAALLGFGLIAGTGNTIRLQILTRLEEIEVSKLIGATDRFIRLPFLYHGALQGLLGGMAGWAIISASAYFLDSHIAQLAGLYGSAFHLELLGAGQTVVLLALSALLGWIGAYLAVSHFLRHFHLSHR</sequence>